<proteinExistence type="predicted"/>
<sequence length="168" mass="20012">MLIMMQQHQPYLKLSLKKKDDKNHVKKEISTSLYNISKRLKKPYMTSKNRKISPCQVTLPGGGKRNKTENMNGNEALITFDWTINFLPRKYREVQRSFCHEKRQLRTQNGEPLEDFWKSFKSYLQDNLDDSSEDKRRSISEREEKRIESNIETRQAETRQEDQAGIQI</sequence>
<feature type="compositionally biased region" description="Basic and acidic residues" evidence="1">
    <location>
        <begin position="133"/>
        <end position="162"/>
    </location>
</feature>
<reference evidence="2" key="1">
    <citation type="submission" date="2018-11" db="EMBL/GenBank/DDBJ databases">
        <authorList>
            <person name="Alioto T."/>
            <person name="Alioto T."/>
        </authorList>
    </citation>
    <scope>NUCLEOTIDE SEQUENCE</scope>
</reference>
<dbReference type="EMBL" id="UYJE01010335">
    <property type="protein sequence ID" value="VDI82290.1"/>
    <property type="molecule type" value="Genomic_DNA"/>
</dbReference>
<gene>
    <name evidence="2" type="ORF">MGAL_10B067150</name>
</gene>
<protein>
    <submittedName>
        <fullName evidence="2">Uncharacterized protein</fullName>
    </submittedName>
</protein>
<name>A0A8B6HN79_MYTGA</name>
<organism evidence="2 3">
    <name type="scientific">Mytilus galloprovincialis</name>
    <name type="common">Mediterranean mussel</name>
    <dbReference type="NCBI Taxonomy" id="29158"/>
    <lineage>
        <taxon>Eukaryota</taxon>
        <taxon>Metazoa</taxon>
        <taxon>Spiralia</taxon>
        <taxon>Lophotrochozoa</taxon>
        <taxon>Mollusca</taxon>
        <taxon>Bivalvia</taxon>
        <taxon>Autobranchia</taxon>
        <taxon>Pteriomorphia</taxon>
        <taxon>Mytilida</taxon>
        <taxon>Mytiloidea</taxon>
        <taxon>Mytilidae</taxon>
        <taxon>Mytilinae</taxon>
        <taxon>Mytilus</taxon>
    </lineage>
</organism>
<keyword evidence="3" id="KW-1185">Reference proteome</keyword>
<comment type="caution">
    <text evidence="2">The sequence shown here is derived from an EMBL/GenBank/DDBJ whole genome shotgun (WGS) entry which is preliminary data.</text>
</comment>
<dbReference type="Proteomes" id="UP000596742">
    <property type="component" value="Unassembled WGS sequence"/>
</dbReference>
<accession>A0A8B6HN79</accession>
<dbReference type="AlphaFoldDB" id="A0A8B6HN79"/>
<evidence type="ECO:0000313" key="3">
    <source>
        <dbReference type="Proteomes" id="UP000596742"/>
    </source>
</evidence>
<evidence type="ECO:0000256" key="1">
    <source>
        <dbReference type="SAM" id="MobiDB-lite"/>
    </source>
</evidence>
<evidence type="ECO:0000313" key="2">
    <source>
        <dbReference type="EMBL" id="VDI82290.1"/>
    </source>
</evidence>
<feature type="region of interest" description="Disordered" evidence="1">
    <location>
        <begin position="128"/>
        <end position="168"/>
    </location>
</feature>